<evidence type="ECO:0000313" key="3">
    <source>
        <dbReference type="Proteomes" id="UP000198318"/>
    </source>
</evidence>
<sequence length="115" mass="12313">MTVEIEQETALVPLQVDGALIYMSVQQSEASGGQEEEEIGWRPPTLEQALDGLMGVARAMGTRLQQSDASRVTVEFGCEFLVESGKLVTVIGKASGKSSFKVALEWTTPTPAPTL</sequence>
<evidence type="ECO:0000313" key="2">
    <source>
        <dbReference type="EMBL" id="SNT63031.1"/>
    </source>
</evidence>
<keyword evidence="3" id="KW-1185">Reference proteome</keyword>
<dbReference type="Proteomes" id="UP000198318">
    <property type="component" value="Unassembled WGS sequence"/>
</dbReference>
<dbReference type="EMBL" id="FZOR01000083">
    <property type="protein sequence ID" value="SNT63031.1"/>
    <property type="molecule type" value="Genomic_DNA"/>
</dbReference>
<protein>
    <recommendedName>
        <fullName evidence="1">Trypsin-co-occurring domain-containing protein</fullName>
    </recommendedName>
</protein>
<dbReference type="NCBIfam" id="NF041216">
    <property type="entry name" value="CU044_2847_fam"/>
    <property type="match status" value="1"/>
</dbReference>
<dbReference type="AlphaFoldDB" id="A0A239P7L5"/>
<dbReference type="InterPro" id="IPR045794">
    <property type="entry name" value="Trypco1"/>
</dbReference>
<dbReference type="Pfam" id="PF19493">
    <property type="entry name" value="Trypco1"/>
    <property type="match status" value="1"/>
</dbReference>
<accession>A0A239P7L5</accession>
<gene>
    <name evidence="2" type="ORF">SAMN05443665_10835</name>
</gene>
<organism evidence="2 3">
    <name type="scientific">Actinomadura meyerae</name>
    <dbReference type="NCBI Taxonomy" id="240840"/>
    <lineage>
        <taxon>Bacteria</taxon>
        <taxon>Bacillati</taxon>
        <taxon>Actinomycetota</taxon>
        <taxon>Actinomycetes</taxon>
        <taxon>Streptosporangiales</taxon>
        <taxon>Thermomonosporaceae</taxon>
        <taxon>Actinomadura</taxon>
    </lineage>
</organism>
<dbReference type="OrthoDB" id="3393229at2"/>
<dbReference type="RefSeq" id="WP_138637403.1">
    <property type="nucleotide sequence ID" value="NZ_FZOR01000083.1"/>
</dbReference>
<proteinExistence type="predicted"/>
<reference evidence="2 3" key="1">
    <citation type="submission" date="2017-06" db="EMBL/GenBank/DDBJ databases">
        <authorList>
            <person name="Kim H.J."/>
            <person name="Triplett B.A."/>
        </authorList>
    </citation>
    <scope>NUCLEOTIDE SEQUENCE [LARGE SCALE GENOMIC DNA]</scope>
    <source>
        <strain evidence="2 3">DSM 44715</strain>
    </source>
</reference>
<feature type="domain" description="Trypsin-co-occurring" evidence="1">
    <location>
        <begin position="16"/>
        <end position="107"/>
    </location>
</feature>
<evidence type="ECO:0000259" key="1">
    <source>
        <dbReference type="Pfam" id="PF19493"/>
    </source>
</evidence>
<name>A0A239P7L5_9ACTN</name>